<dbReference type="PROSITE" id="PS00742">
    <property type="entry name" value="PEP_ENZYMES_2"/>
    <property type="match status" value="1"/>
</dbReference>
<evidence type="ECO:0000256" key="7">
    <source>
        <dbReference type="ARBA" id="ARBA00022679"/>
    </source>
</evidence>
<evidence type="ECO:0000256" key="5">
    <source>
        <dbReference type="ARBA" id="ARBA00011996"/>
    </source>
</evidence>
<comment type="cofactor">
    <cofactor evidence="1">
        <name>Mg(2+)</name>
        <dbReference type="ChEBI" id="CHEBI:18420"/>
    </cofactor>
</comment>
<feature type="domain" description="PEP-utilising enzyme C-terminal" evidence="17">
    <location>
        <begin position="484"/>
        <end position="770"/>
    </location>
</feature>
<keyword evidence="12" id="KW-0460">Magnesium</keyword>
<evidence type="ECO:0000256" key="14">
    <source>
        <dbReference type="ARBA" id="ARBA00047700"/>
    </source>
</evidence>
<feature type="domain" description="PEP-utilising enzyme mobile" evidence="15">
    <location>
        <begin position="359"/>
        <end position="430"/>
    </location>
</feature>
<dbReference type="Proteomes" id="UP000660380">
    <property type="component" value="Unassembled WGS sequence"/>
</dbReference>
<evidence type="ECO:0000256" key="8">
    <source>
        <dbReference type="ARBA" id="ARBA00022723"/>
    </source>
</evidence>
<keyword evidence="7" id="KW-0808">Transferase</keyword>
<dbReference type="Gene3D" id="3.50.30.10">
    <property type="entry name" value="Phosphohistidine domain"/>
    <property type="match status" value="1"/>
</dbReference>
<sequence length="783" mass="86990">MDKLYWLDQIKLQDRAKLGDKAFHLGRIMQRGYPVKPGFIVGAEILRQFLETLNSSEALVADLPYSSLHLDVNNWRQLQQVAGHLHQEIIAATVPSKWVNKILEAAKEWKTACLIFRPTLAIPTATHGVGNISGLLESQICRCEYEAIALALKYTWSQLFRAKSLLYWQRLGIDLRQINLAVLVQGIENALASGLLNSNSSGWDIEATWGLGMSLQHGEVQPDVYYIQRETGVVRERQLGNKMLAYRLNAPTDSLALDNTCLVAHLLELSQQKQYALQEEYLQQLIQLANLLENDLGTNYTVEWTISEEFPAPKLYLIKVTAPQFAVSNTHFLKGIGAGTGRVTATAYVVNSLLSSEQLPKGVILVARAIAPDWLPLLQQVVGIITEKGGLTSHAAILARELGIPAVVSAKDATTLIQTGDRLLLDGDRGEVYRVRKDDTESQEVPLITQVTGYHKGQQSQLGNLKTEPLVSDSPIFLSAHLPMIATQLLVNLSQPSLIEQVQNLPLDGVGLLRSELMVLTILEGQHPSSWLSSGRKAQLLELWSEQMMQFVRAFAPRPVFYRSLDWRSHELTSFSSNVPSSQQSMLGERGTFAYLQNSAVFELELEAIAAIQQADYNNIHLILPFVRTVEEFSFCRQKVESAGLTQKPQFQLWIMAEVPSVLFLLPEYVKAGVQGISIGTNDLTQLLLGVDREQGELASSFDERHPAVMRAVAQLISMAKSAGIPCSICGQAPALYPEIIDKLVEWGITSISVEPEAVERTYKAIARAEQKIILEAARQKLY</sequence>
<dbReference type="SUPFAM" id="SSF51621">
    <property type="entry name" value="Phosphoenolpyruvate/pyruvate domain"/>
    <property type="match status" value="1"/>
</dbReference>
<evidence type="ECO:0000256" key="4">
    <source>
        <dbReference type="ARBA" id="ARBA00007837"/>
    </source>
</evidence>
<evidence type="ECO:0000313" key="18">
    <source>
        <dbReference type="EMBL" id="MBD2603361.1"/>
    </source>
</evidence>
<evidence type="ECO:0000313" key="19">
    <source>
        <dbReference type="Proteomes" id="UP000660380"/>
    </source>
</evidence>
<dbReference type="PROSITE" id="PS00370">
    <property type="entry name" value="PEP_ENZYMES_PHOS_SITE"/>
    <property type="match status" value="1"/>
</dbReference>
<dbReference type="Gene3D" id="3.30.1490.20">
    <property type="entry name" value="ATP-grasp fold, A domain"/>
    <property type="match status" value="1"/>
</dbReference>
<dbReference type="InterPro" id="IPR013815">
    <property type="entry name" value="ATP_grasp_subdomain_1"/>
</dbReference>
<dbReference type="InterPro" id="IPR015813">
    <property type="entry name" value="Pyrv/PenolPyrv_kinase-like_dom"/>
</dbReference>
<accession>A0ABR8GJL8</accession>
<dbReference type="Pfam" id="PF02896">
    <property type="entry name" value="PEP-utilizers_C"/>
    <property type="match status" value="1"/>
</dbReference>
<gene>
    <name evidence="18" type="ORF">H6G81_02155</name>
</gene>
<comment type="caution">
    <text evidence="18">The sequence shown here is derived from an EMBL/GenBank/DDBJ whole genome shotgun (WGS) entry which is preliminary data.</text>
</comment>
<dbReference type="InterPro" id="IPR008279">
    <property type="entry name" value="PEP-util_enz_mobile_dom"/>
</dbReference>
<evidence type="ECO:0000256" key="9">
    <source>
        <dbReference type="ARBA" id="ARBA00022741"/>
    </source>
</evidence>
<dbReference type="RefSeq" id="WP_029632319.1">
    <property type="nucleotide sequence ID" value="NZ_JACJTA010000003.1"/>
</dbReference>
<dbReference type="EMBL" id="JACJTA010000003">
    <property type="protein sequence ID" value="MBD2603361.1"/>
    <property type="molecule type" value="Genomic_DNA"/>
</dbReference>
<comment type="pathway">
    <text evidence="3">Carbohydrate biosynthesis; gluconeogenesis.</text>
</comment>
<comment type="catalytic activity">
    <reaction evidence="14">
        <text>pyruvate + ATP + H2O = phosphoenolpyruvate + AMP + phosphate + 2 H(+)</text>
        <dbReference type="Rhea" id="RHEA:11364"/>
        <dbReference type="ChEBI" id="CHEBI:15361"/>
        <dbReference type="ChEBI" id="CHEBI:15377"/>
        <dbReference type="ChEBI" id="CHEBI:15378"/>
        <dbReference type="ChEBI" id="CHEBI:30616"/>
        <dbReference type="ChEBI" id="CHEBI:43474"/>
        <dbReference type="ChEBI" id="CHEBI:58702"/>
        <dbReference type="ChEBI" id="CHEBI:456215"/>
        <dbReference type="EC" id="2.7.9.2"/>
    </reaction>
</comment>
<evidence type="ECO:0000256" key="3">
    <source>
        <dbReference type="ARBA" id="ARBA00004742"/>
    </source>
</evidence>
<reference evidence="18 19" key="1">
    <citation type="journal article" date="2020" name="ISME J.">
        <title>Comparative genomics reveals insights into cyanobacterial evolution and habitat adaptation.</title>
        <authorList>
            <person name="Chen M.Y."/>
            <person name="Teng W.K."/>
            <person name="Zhao L."/>
            <person name="Hu C.X."/>
            <person name="Zhou Y.K."/>
            <person name="Han B.P."/>
            <person name="Song L.R."/>
            <person name="Shu W.S."/>
        </authorList>
    </citation>
    <scope>NUCLEOTIDE SEQUENCE [LARGE SCALE GENOMIC DNA]</scope>
    <source>
        <strain evidence="18 19">FACHB-248</strain>
    </source>
</reference>
<dbReference type="PANTHER" id="PTHR43030">
    <property type="entry name" value="PHOSPHOENOLPYRUVATE SYNTHASE"/>
    <property type="match status" value="1"/>
</dbReference>
<name>A0ABR8GJL8_9CYAN</name>
<evidence type="ECO:0000256" key="1">
    <source>
        <dbReference type="ARBA" id="ARBA00001946"/>
    </source>
</evidence>
<evidence type="ECO:0000256" key="11">
    <source>
        <dbReference type="ARBA" id="ARBA00022840"/>
    </source>
</evidence>
<evidence type="ECO:0000259" key="17">
    <source>
        <dbReference type="Pfam" id="PF02896"/>
    </source>
</evidence>
<keyword evidence="19" id="KW-1185">Reference proteome</keyword>
<dbReference type="SUPFAM" id="SSF52009">
    <property type="entry name" value="Phosphohistidine domain"/>
    <property type="match status" value="1"/>
</dbReference>
<dbReference type="Pfam" id="PF00391">
    <property type="entry name" value="PEP-utilizers"/>
    <property type="match status" value="1"/>
</dbReference>
<evidence type="ECO:0000256" key="2">
    <source>
        <dbReference type="ARBA" id="ARBA00002988"/>
    </source>
</evidence>
<evidence type="ECO:0000256" key="12">
    <source>
        <dbReference type="ARBA" id="ARBA00022842"/>
    </source>
</evidence>
<dbReference type="InterPro" id="IPR040442">
    <property type="entry name" value="Pyrv_kinase-like_dom_sf"/>
</dbReference>
<dbReference type="InterPro" id="IPR023151">
    <property type="entry name" value="PEP_util_CS"/>
</dbReference>
<feature type="domain" description="Pyruvate phosphate dikinase AMP/ATP-binding" evidence="16">
    <location>
        <begin position="17"/>
        <end position="317"/>
    </location>
</feature>
<dbReference type="InterPro" id="IPR036637">
    <property type="entry name" value="Phosphohistidine_dom_sf"/>
</dbReference>
<dbReference type="Gene3D" id="3.20.20.60">
    <property type="entry name" value="Phosphoenolpyruvate-binding domains"/>
    <property type="match status" value="1"/>
</dbReference>
<protein>
    <recommendedName>
        <fullName evidence="6">Phosphoenolpyruvate synthase</fullName>
        <ecNumber evidence="5">2.7.9.2</ecNumber>
    </recommendedName>
    <alternativeName>
        <fullName evidence="13">Pyruvate, water dikinase</fullName>
    </alternativeName>
</protein>
<evidence type="ECO:0000259" key="16">
    <source>
        <dbReference type="Pfam" id="PF01326"/>
    </source>
</evidence>
<keyword evidence="11" id="KW-0067">ATP-binding</keyword>
<evidence type="ECO:0000256" key="13">
    <source>
        <dbReference type="ARBA" id="ARBA00033470"/>
    </source>
</evidence>
<comment type="similarity">
    <text evidence="4">Belongs to the PEP-utilizing enzyme family.</text>
</comment>
<evidence type="ECO:0000259" key="15">
    <source>
        <dbReference type="Pfam" id="PF00391"/>
    </source>
</evidence>
<comment type="function">
    <text evidence="2">Catalyzes the phosphorylation of pyruvate to phosphoenolpyruvate.</text>
</comment>
<evidence type="ECO:0000256" key="6">
    <source>
        <dbReference type="ARBA" id="ARBA00021623"/>
    </source>
</evidence>
<keyword evidence="9" id="KW-0547">Nucleotide-binding</keyword>
<dbReference type="Pfam" id="PF01326">
    <property type="entry name" value="PPDK_N"/>
    <property type="match status" value="1"/>
</dbReference>
<dbReference type="InterPro" id="IPR018274">
    <property type="entry name" value="PEP_util_AS"/>
</dbReference>
<keyword evidence="10" id="KW-0418">Kinase</keyword>
<keyword evidence="8" id="KW-0479">Metal-binding</keyword>
<dbReference type="InterPro" id="IPR006319">
    <property type="entry name" value="PEP_synth"/>
</dbReference>
<dbReference type="InterPro" id="IPR000121">
    <property type="entry name" value="PEP_util_C"/>
</dbReference>
<evidence type="ECO:0000256" key="10">
    <source>
        <dbReference type="ARBA" id="ARBA00022777"/>
    </source>
</evidence>
<dbReference type="SUPFAM" id="SSF56059">
    <property type="entry name" value="Glutathione synthetase ATP-binding domain-like"/>
    <property type="match status" value="1"/>
</dbReference>
<dbReference type="PANTHER" id="PTHR43030:SF1">
    <property type="entry name" value="PHOSPHOENOLPYRUVATE SYNTHASE"/>
    <property type="match status" value="1"/>
</dbReference>
<dbReference type="InterPro" id="IPR002192">
    <property type="entry name" value="PPDK_AMP/ATP-bd"/>
</dbReference>
<dbReference type="EC" id="2.7.9.2" evidence="5"/>
<organism evidence="18 19">
    <name type="scientific">Scytonema hofmannii FACHB-248</name>
    <dbReference type="NCBI Taxonomy" id="1842502"/>
    <lineage>
        <taxon>Bacteria</taxon>
        <taxon>Bacillati</taxon>
        <taxon>Cyanobacteriota</taxon>
        <taxon>Cyanophyceae</taxon>
        <taxon>Nostocales</taxon>
        <taxon>Scytonemataceae</taxon>
        <taxon>Scytonema</taxon>
    </lineage>
</organism>
<proteinExistence type="inferred from homology"/>
<dbReference type="Gene3D" id="3.30.470.20">
    <property type="entry name" value="ATP-grasp fold, B domain"/>
    <property type="match status" value="1"/>
</dbReference>